<protein>
    <recommendedName>
        <fullName evidence="3">EthD domain-containing protein</fullName>
    </recommendedName>
</protein>
<dbReference type="Proteomes" id="UP000198644">
    <property type="component" value="Unassembled WGS sequence"/>
</dbReference>
<proteinExistence type="predicted"/>
<dbReference type="RefSeq" id="WP_092008830.1">
    <property type="nucleotide sequence ID" value="NZ_FOYW01000001.1"/>
</dbReference>
<evidence type="ECO:0000313" key="1">
    <source>
        <dbReference type="EMBL" id="SFR47541.1"/>
    </source>
</evidence>
<evidence type="ECO:0008006" key="3">
    <source>
        <dbReference type="Google" id="ProtNLM"/>
    </source>
</evidence>
<organism evidence="1 2">
    <name type="scientific">Marinobacter daqiaonensis</name>
    <dbReference type="NCBI Taxonomy" id="650891"/>
    <lineage>
        <taxon>Bacteria</taxon>
        <taxon>Pseudomonadati</taxon>
        <taxon>Pseudomonadota</taxon>
        <taxon>Gammaproteobacteria</taxon>
        <taxon>Pseudomonadales</taxon>
        <taxon>Marinobacteraceae</taxon>
        <taxon>Marinobacter</taxon>
    </lineage>
</organism>
<dbReference type="InterPro" id="IPR011008">
    <property type="entry name" value="Dimeric_a/b-barrel"/>
</dbReference>
<dbReference type="PANTHER" id="PTHR40260:SF2">
    <property type="entry name" value="BLR8190 PROTEIN"/>
    <property type="match status" value="1"/>
</dbReference>
<sequence length="105" mass="11776">MIRVTILYPNEQGAWFDLGYYLDSHIPLALDRLGSAVKGVWVDHGIGAGSQGPRPPFFAMCHFLADSSEAYEKALDPHREELAQDIGNYTNVKPLIQFSEVRLSR</sequence>
<keyword evidence="2" id="KW-1185">Reference proteome</keyword>
<accession>A0A1I6GZS0</accession>
<dbReference type="Gene3D" id="3.30.70.100">
    <property type="match status" value="1"/>
</dbReference>
<dbReference type="InterPro" id="IPR009799">
    <property type="entry name" value="EthD_dom"/>
</dbReference>
<dbReference type="PANTHER" id="PTHR40260">
    <property type="entry name" value="BLR8190 PROTEIN"/>
    <property type="match status" value="1"/>
</dbReference>
<dbReference type="GO" id="GO:0016491">
    <property type="term" value="F:oxidoreductase activity"/>
    <property type="evidence" value="ECO:0007669"/>
    <property type="project" value="InterPro"/>
</dbReference>
<gene>
    <name evidence="1" type="ORF">SAMN05216203_0631</name>
</gene>
<dbReference type="EMBL" id="FOYW01000001">
    <property type="protein sequence ID" value="SFR47541.1"/>
    <property type="molecule type" value="Genomic_DNA"/>
</dbReference>
<dbReference type="NCBIfam" id="TIGR02118">
    <property type="entry name" value="EthD family reductase"/>
    <property type="match status" value="1"/>
</dbReference>
<name>A0A1I6GZS0_9GAMM</name>
<reference evidence="1 2" key="1">
    <citation type="submission" date="2016-10" db="EMBL/GenBank/DDBJ databases">
        <authorList>
            <person name="de Groot N.N."/>
        </authorList>
    </citation>
    <scope>NUCLEOTIDE SEQUENCE [LARGE SCALE GENOMIC DNA]</scope>
    <source>
        <strain evidence="1 2">CGMCC 1.9167</strain>
    </source>
</reference>
<dbReference type="STRING" id="650891.SAMN05216203_0631"/>
<dbReference type="SUPFAM" id="SSF54909">
    <property type="entry name" value="Dimeric alpha+beta barrel"/>
    <property type="match status" value="1"/>
</dbReference>
<evidence type="ECO:0000313" key="2">
    <source>
        <dbReference type="Proteomes" id="UP000198644"/>
    </source>
</evidence>
<dbReference type="AlphaFoldDB" id="A0A1I6GZS0"/>